<keyword evidence="2" id="KW-0342">GTP-binding</keyword>
<dbReference type="SUPFAM" id="SSF52540">
    <property type="entry name" value="P-loop containing nucleoside triphosphate hydrolases"/>
    <property type="match status" value="1"/>
</dbReference>
<gene>
    <name evidence="3" type="ORF">LOTGIDRAFT_126741</name>
</gene>
<dbReference type="KEGG" id="lgi:LOTGIDRAFT_126741"/>
<dbReference type="CTD" id="20232629"/>
<sequence>MFHALFQLVAIGNAGSGKTSLIKHFCESKFIPGYQPTVGVDYGFKIHKVADLEGIIIVYFVSITVRVHLWDLSGNTEYLDVRNELYGTTDAVFLMYDVTNQMSFDSLELWLRELSSYCNSHPDVFLVAHKVSIYKTIVLLCPTDGTDCPKHNRVISTGEGKKWASQHKLKYYETSAATGEGIEKMISDLLSEVILKRQPVTGKDSVLSSTVTSTTLRSKSAFQMR</sequence>
<dbReference type="PROSITE" id="PS51419">
    <property type="entry name" value="RAB"/>
    <property type="match status" value="1"/>
</dbReference>
<dbReference type="InterPro" id="IPR027417">
    <property type="entry name" value="P-loop_NTPase"/>
</dbReference>
<evidence type="ECO:0008006" key="5">
    <source>
        <dbReference type="Google" id="ProtNLM"/>
    </source>
</evidence>
<dbReference type="GeneID" id="20232629"/>
<accession>V4A412</accession>
<keyword evidence="1" id="KW-0547">Nucleotide-binding</keyword>
<proteinExistence type="predicted"/>
<dbReference type="SMART" id="SM00173">
    <property type="entry name" value="RAS"/>
    <property type="match status" value="1"/>
</dbReference>
<evidence type="ECO:0000256" key="2">
    <source>
        <dbReference type="ARBA" id="ARBA00023134"/>
    </source>
</evidence>
<dbReference type="SMART" id="SM00175">
    <property type="entry name" value="RAB"/>
    <property type="match status" value="1"/>
</dbReference>
<dbReference type="GO" id="GO:0003924">
    <property type="term" value="F:GTPase activity"/>
    <property type="evidence" value="ECO:0007669"/>
    <property type="project" value="InterPro"/>
</dbReference>
<dbReference type="PROSITE" id="PS51421">
    <property type="entry name" value="RAS"/>
    <property type="match status" value="1"/>
</dbReference>
<dbReference type="InterPro" id="IPR050227">
    <property type="entry name" value="Rab"/>
</dbReference>
<dbReference type="Pfam" id="PF00071">
    <property type="entry name" value="Ras"/>
    <property type="match status" value="1"/>
</dbReference>
<keyword evidence="4" id="KW-1185">Reference proteome</keyword>
<dbReference type="AlphaFoldDB" id="V4A412"/>
<name>V4A412_LOTGI</name>
<reference evidence="3 4" key="1">
    <citation type="journal article" date="2013" name="Nature">
        <title>Insights into bilaterian evolution from three spiralian genomes.</title>
        <authorList>
            <person name="Simakov O."/>
            <person name="Marletaz F."/>
            <person name="Cho S.J."/>
            <person name="Edsinger-Gonzales E."/>
            <person name="Havlak P."/>
            <person name="Hellsten U."/>
            <person name="Kuo D.H."/>
            <person name="Larsson T."/>
            <person name="Lv J."/>
            <person name="Arendt D."/>
            <person name="Savage R."/>
            <person name="Osoegawa K."/>
            <person name="de Jong P."/>
            <person name="Grimwood J."/>
            <person name="Chapman J.A."/>
            <person name="Shapiro H."/>
            <person name="Aerts A."/>
            <person name="Otillar R.P."/>
            <person name="Terry A.Y."/>
            <person name="Boore J.L."/>
            <person name="Grigoriev I.V."/>
            <person name="Lindberg D.R."/>
            <person name="Seaver E.C."/>
            <person name="Weisblat D.A."/>
            <person name="Putnam N.H."/>
            <person name="Rokhsar D.S."/>
        </authorList>
    </citation>
    <scope>NUCLEOTIDE SEQUENCE [LARGE SCALE GENOMIC DNA]</scope>
</reference>
<dbReference type="Gene3D" id="3.40.50.300">
    <property type="entry name" value="P-loop containing nucleotide triphosphate hydrolases"/>
    <property type="match status" value="1"/>
</dbReference>
<dbReference type="Proteomes" id="UP000030746">
    <property type="component" value="Unassembled WGS sequence"/>
</dbReference>
<dbReference type="OMA" id="TQACFLV"/>
<evidence type="ECO:0000313" key="3">
    <source>
        <dbReference type="EMBL" id="ESO87976.1"/>
    </source>
</evidence>
<protein>
    <recommendedName>
        <fullName evidence="5">Roc domain-containing protein</fullName>
    </recommendedName>
</protein>
<dbReference type="SMART" id="SM00174">
    <property type="entry name" value="RHO"/>
    <property type="match status" value="1"/>
</dbReference>
<dbReference type="OrthoDB" id="8830751at2759"/>
<dbReference type="PANTHER" id="PTHR47977">
    <property type="entry name" value="RAS-RELATED PROTEIN RAB"/>
    <property type="match status" value="1"/>
</dbReference>
<dbReference type="InterPro" id="IPR001806">
    <property type="entry name" value="Small_GTPase"/>
</dbReference>
<organism evidence="3 4">
    <name type="scientific">Lottia gigantea</name>
    <name type="common">Giant owl limpet</name>
    <dbReference type="NCBI Taxonomy" id="225164"/>
    <lineage>
        <taxon>Eukaryota</taxon>
        <taxon>Metazoa</taxon>
        <taxon>Spiralia</taxon>
        <taxon>Lophotrochozoa</taxon>
        <taxon>Mollusca</taxon>
        <taxon>Gastropoda</taxon>
        <taxon>Patellogastropoda</taxon>
        <taxon>Lottioidea</taxon>
        <taxon>Lottiidae</taxon>
        <taxon>Lottia</taxon>
    </lineage>
</organism>
<evidence type="ECO:0000256" key="1">
    <source>
        <dbReference type="ARBA" id="ARBA00022741"/>
    </source>
</evidence>
<dbReference type="PROSITE" id="PS51420">
    <property type="entry name" value="RHO"/>
    <property type="match status" value="1"/>
</dbReference>
<dbReference type="HOGENOM" id="CLU_041217_10_6_1"/>
<dbReference type="GO" id="GO:0005525">
    <property type="term" value="F:GTP binding"/>
    <property type="evidence" value="ECO:0007669"/>
    <property type="project" value="UniProtKB-KW"/>
</dbReference>
<dbReference type="EMBL" id="KB202793">
    <property type="protein sequence ID" value="ESO87976.1"/>
    <property type="molecule type" value="Genomic_DNA"/>
</dbReference>
<evidence type="ECO:0000313" key="4">
    <source>
        <dbReference type="Proteomes" id="UP000030746"/>
    </source>
</evidence>
<dbReference type="PRINTS" id="PR00449">
    <property type="entry name" value="RASTRNSFRMNG"/>
</dbReference>
<dbReference type="RefSeq" id="XP_009061291.1">
    <property type="nucleotide sequence ID" value="XM_009063043.1"/>
</dbReference>
<dbReference type="STRING" id="225164.V4A412"/>